<feature type="non-terminal residue" evidence="2">
    <location>
        <position position="1"/>
    </location>
</feature>
<organism evidence="2">
    <name type="scientific">Brassica napus</name>
    <name type="common">Rape</name>
    <dbReference type="NCBI Taxonomy" id="3708"/>
    <lineage>
        <taxon>Eukaryota</taxon>
        <taxon>Viridiplantae</taxon>
        <taxon>Streptophyta</taxon>
        <taxon>Embryophyta</taxon>
        <taxon>Tracheophyta</taxon>
        <taxon>Spermatophyta</taxon>
        <taxon>Magnoliopsida</taxon>
        <taxon>eudicotyledons</taxon>
        <taxon>Gunneridae</taxon>
        <taxon>Pentapetalae</taxon>
        <taxon>rosids</taxon>
        <taxon>malvids</taxon>
        <taxon>Brassicales</taxon>
        <taxon>Brassicaceae</taxon>
        <taxon>Brassiceae</taxon>
        <taxon>Brassica</taxon>
    </lineage>
</organism>
<evidence type="ECO:0000256" key="1">
    <source>
        <dbReference type="SAM" id="MobiDB-lite"/>
    </source>
</evidence>
<evidence type="ECO:0000313" key="2">
    <source>
        <dbReference type="EMBL" id="CAF1917932.1"/>
    </source>
</evidence>
<name>A0A816KA21_BRANA</name>
<dbReference type="AlphaFoldDB" id="A0A816KA21"/>
<sequence>MVESDDQPIVTGSDDNPKVEESSVVSDEFVTETKSSRPWEKRSNNTLYVKDKQEDECGPEEVLQLVSFWNKRMWEPGGVL</sequence>
<accession>A0A816KA21</accession>
<protein>
    <submittedName>
        <fullName evidence="2">(rape) hypothetical protein</fullName>
    </submittedName>
</protein>
<gene>
    <name evidence="2" type="ORF">DARMORV10_C02P42440.1</name>
</gene>
<dbReference type="EMBL" id="HG994366">
    <property type="protein sequence ID" value="CAF1917932.1"/>
    <property type="molecule type" value="Genomic_DNA"/>
</dbReference>
<reference evidence="2" key="1">
    <citation type="submission" date="2021-01" db="EMBL/GenBank/DDBJ databases">
        <authorList>
            <consortium name="Genoscope - CEA"/>
            <person name="William W."/>
        </authorList>
    </citation>
    <scope>NUCLEOTIDE SEQUENCE</scope>
</reference>
<feature type="region of interest" description="Disordered" evidence="1">
    <location>
        <begin position="1"/>
        <end position="42"/>
    </location>
</feature>
<proteinExistence type="predicted"/>
<dbReference type="Proteomes" id="UP001295469">
    <property type="component" value="Chromosome C02"/>
</dbReference>